<gene>
    <name evidence="1" type="ORF">OBRU01_17809</name>
</gene>
<name>A0A0L7L047_OPEBR</name>
<reference evidence="1 2" key="1">
    <citation type="journal article" date="2015" name="Genome Biol. Evol.">
        <title>The genome of winter moth (Operophtera brumata) provides a genomic perspective on sexual dimorphism and phenology.</title>
        <authorList>
            <person name="Derks M.F."/>
            <person name="Smit S."/>
            <person name="Salis L."/>
            <person name="Schijlen E."/>
            <person name="Bossers A."/>
            <person name="Mateman C."/>
            <person name="Pijl A.S."/>
            <person name="de Ridder D."/>
            <person name="Groenen M.A."/>
            <person name="Visser M.E."/>
            <person name="Megens H.J."/>
        </authorList>
    </citation>
    <scope>NUCLEOTIDE SEQUENCE [LARGE SCALE GENOMIC DNA]</scope>
    <source>
        <strain evidence="1">WM2013NL</strain>
        <tissue evidence="1">Head and thorax</tissue>
    </source>
</reference>
<comment type="caution">
    <text evidence="1">The sequence shown here is derived from an EMBL/GenBank/DDBJ whole genome shotgun (WGS) entry which is preliminary data.</text>
</comment>
<organism evidence="1 2">
    <name type="scientific">Operophtera brumata</name>
    <name type="common">Winter moth</name>
    <name type="synonym">Phalaena brumata</name>
    <dbReference type="NCBI Taxonomy" id="104452"/>
    <lineage>
        <taxon>Eukaryota</taxon>
        <taxon>Metazoa</taxon>
        <taxon>Ecdysozoa</taxon>
        <taxon>Arthropoda</taxon>
        <taxon>Hexapoda</taxon>
        <taxon>Insecta</taxon>
        <taxon>Pterygota</taxon>
        <taxon>Neoptera</taxon>
        <taxon>Endopterygota</taxon>
        <taxon>Lepidoptera</taxon>
        <taxon>Glossata</taxon>
        <taxon>Ditrysia</taxon>
        <taxon>Geometroidea</taxon>
        <taxon>Geometridae</taxon>
        <taxon>Larentiinae</taxon>
        <taxon>Operophtera</taxon>
    </lineage>
</organism>
<evidence type="ECO:0000313" key="2">
    <source>
        <dbReference type="Proteomes" id="UP000037510"/>
    </source>
</evidence>
<keyword evidence="2" id="KW-1185">Reference proteome</keyword>
<dbReference type="EMBL" id="JTDY01003950">
    <property type="protein sequence ID" value="KOB68790.1"/>
    <property type="molecule type" value="Genomic_DNA"/>
</dbReference>
<accession>A0A0L7L047</accession>
<proteinExistence type="predicted"/>
<sequence>MIPDYLFEEGLNNTYLQNDMKHVQTRKQLYERTQRDYQEQRDMLSSQDGDTCEVHDQFYRDHKLLLVLFRALAVMPITRSRPVHDQFYRDHKLLLVLFRALAVMPITRSRPGVYLNFTTSSNGTTSCF</sequence>
<keyword evidence="1" id="KW-0675">Receptor</keyword>
<dbReference type="AlphaFoldDB" id="A0A0L7L047"/>
<evidence type="ECO:0000313" key="1">
    <source>
        <dbReference type="EMBL" id="KOB68790.1"/>
    </source>
</evidence>
<protein>
    <submittedName>
        <fullName evidence="1">Gustatory receptor</fullName>
    </submittedName>
</protein>
<dbReference type="Proteomes" id="UP000037510">
    <property type="component" value="Unassembled WGS sequence"/>
</dbReference>